<dbReference type="Proteomes" id="UP001153076">
    <property type="component" value="Unassembled WGS sequence"/>
</dbReference>
<sequence>MYSNRSKSARSGQGQQSRGITGVSKQEESPALASARSRRRQQTGGVAGLFQREGEESRSGKEKERRESSISSGIARGFFELITLGLPLALNTSKESLTGSLRRRSVELRQGFLSAIELKEVIFWTNAFSLLLIVVQFAYYNIEKGKMKEGCEDKNTQFHWSKPMLKELLRFLADEANPTHEKYLNKKIDMYDEIAIVVGKDVARGSGVKSFDDGEI</sequence>
<feature type="transmembrane region" description="Helical" evidence="2">
    <location>
        <begin position="121"/>
        <end position="140"/>
    </location>
</feature>
<keyword evidence="4" id="KW-1185">Reference proteome</keyword>
<proteinExistence type="predicted"/>
<evidence type="ECO:0000313" key="4">
    <source>
        <dbReference type="Proteomes" id="UP001153076"/>
    </source>
</evidence>
<evidence type="ECO:0000256" key="1">
    <source>
        <dbReference type="SAM" id="MobiDB-lite"/>
    </source>
</evidence>
<evidence type="ECO:0000313" key="3">
    <source>
        <dbReference type="EMBL" id="KAJ8442157.1"/>
    </source>
</evidence>
<feature type="transmembrane region" description="Helical" evidence="2">
    <location>
        <begin position="73"/>
        <end position="90"/>
    </location>
</feature>
<keyword evidence="2" id="KW-0472">Membrane</keyword>
<comment type="caution">
    <text evidence="3">The sequence shown here is derived from an EMBL/GenBank/DDBJ whole genome shotgun (WGS) entry which is preliminary data.</text>
</comment>
<accession>A0A9Q1KG62</accession>
<feature type="compositionally biased region" description="Basic and acidic residues" evidence="1">
    <location>
        <begin position="52"/>
        <end position="68"/>
    </location>
</feature>
<protein>
    <submittedName>
        <fullName evidence="3">Uncharacterized protein</fullName>
    </submittedName>
</protein>
<dbReference type="OrthoDB" id="1301570at2759"/>
<dbReference type="EMBL" id="JAKOGI010000145">
    <property type="protein sequence ID" value="KAJ8442157.1"/>
    <property type="molecule type" value="Genomic_DNA"/>
</dbReference>
<keyword evidence="2" id="KW-1133">Transmembrane helix</keyword>
<reference evidence="3" key="1">
    <citation type="submission" date="2022-04" db="EMBL/GenBank/DDBJ databases">
        <title>Carnegiea gigantea Genome sequencing and assembly v2.</title>
        <authorList>
            <person name="Copetti D."/>
            <person name="Sanderson M.J."/>
            <person name="Burquez A."/>
            <person name="Wojciechowski M.F."/>
        </authorList>
    </citation>
    <scope>NUCLEOTIDE SEQUENCE</scope>
    <source>
        <strain evidence="3">SGP5-SGP5p</strain>
        <tissue evidence="3">Aerial part</tissue>
    </source>
</reference>
<evidence type="ECO:0000256" key="2">
    <source>
        <dbReference type="SAM" id="Phobius"/>
    </source>
</evidence>
<organism evidence="3 4">
    <name type="scientific">Carnegiea gigantea</name>
    <dbReference type="NCBI Taxonomy" id="171969"/>
    <lineage>
        <taxon>Eukaryota</taxon>
        <taxon>Viridiplantae</taxon>
        <taxon>Streptophyta</taxon>
        <taxon>Embryophyta</taxon>
        <taxon>Tracheophyta</taxon>
        <taxon>Spermatophyta</taxon>
        <taxon>Magnoliopsida</taxon>
        <taxon>eudicotyledons</taxon>
        <taxon>Gunneridae</taxon>
        <taxon>Pentapetalae</taxon>
        <taxon>Caryophyllales</taxon>
        <taxon>Cactineae</taxon>
        <taxon>Cactaceae</taxon>
        <taxon>Cactoideae</taxon>
        <taxon>Echinocereeae</taxon>
        <taxon>Carnegiea</taxon>
    </lineage>
</organism>
<keyword evidence="2" id="KW-0812">Transmembrane</keyword>
<feature type="compositionally biased region" description="Polar residues" evidence="1">
    <location>
        <begin position="1"/>
        <end position="19"/>
    </location>
</feature>
<dbReference type="AlphaFoldDB" id="A0A9Q1KG62"/>
<feature type="region of interest" description="Disordered" evidence="1">
    <location>
        <begin position="1"/>
        <end position="69"/>
    </location>
</feature>
<gene>
    <name evidence="3" type="ORF">Cgig2_015498</name>
</gene>
<name>A0A9Q1KG62_9CARY</name>